<dbReference type="InterPro" id="IPR008271">
    <property type="entry name" value="Ser/Thr_kinase_AS"/>
</dbReference>
<dbReference type="PROSITE" id="PS00107">
    <property type="entry name" value="PROTEIN_KINASE_ATP"/>
    <property type="match status" value="1"/>
</dbReference>
<dbReference type="PROSITE" id="PS50011">
    <property type="entry name" value="PROTEIN_KINASE_DOM"/>
    <property type="match status" value="1"/>
</dbReference>
<feature type="repeat" description="TPR" evidence="5">
    <location>
        <begin position="468"/>
        <end position="501"/>
    </location>
</feature>
<dbReference type="InterPro" id="IPR011009">
    <property type="entry name" value="Kinase-like_dom_sf"/>
</dbReference>
<evidence type="ECO:0000313" key="9">
    <source>
        <dbReference type="Proteomes" id="UP000216446"/>
    </source>
</evidence>
<dbReference type="InParanoid" id="A0A259TW94"/>
<evidence type="ECO:0000313" key="8">
    <source>
        <dbReference type="EMBL" id="OZC02035.1"/>
    </source>
</evidence>
<evidence type="ECO:0000256" key="1">
    <source>
        <dbReference type="ARBA" id="ARBA00022679"/>
    </source>
</evidence>
<evidence type="ECO:0000256" key="4">
    <source>
        <dbReference type="ARBA" id="ARBA00022840"/>
    </source>
</evidence>
<dbReference type="CDD" id="cd14014">
    <property type="entry name" value="STKc_PknB_like"/>
    <property type="match status" value="1"/>
</dbReference>
<dbReference type="Pfam" id="PF00069">
    <property type="entry name" value="Pkinase"/>
    <property type="match status" value="1"/>
</dbReference>
<dbReference type="SUPFAM" id="SSF48452">
    <property type="entry name" value="TPR-like"/>
    <property type="match status" value="1"/>
</dbReference>
<proteinExistence type="predicted"/>
<keyword evidence="2 6" id="KW-0547">Nucleotide-binding</keyword>
<dbReference type="InterPro" id="IPR019734">
    <property type="entry name" value="TPR_rpt"/>
</dbReference>
<dbReference type="Gene3D" id="1.10.510.10">
    <property type="entry name" value="Transferase(Phosphotransferase) domain 1"/>
    <property type="match status" value="1"/>
</dbReference>
<dbReference type="PROSITE" id="PS50005">
    <property type="entry name" value="TPR"/>
    <property type="match status" value="1"/>
</dbReference>
<feature type="binding site" evidence="6">
    <location>
        <position position="108"/>
    </location>
    <ligand>
        <name>ATP</name>
        <dbReference type="ChEBI" id="CHEBI:30616"/>
    </ligand>
</feature>
<dbReference type="GO" id="GO:0005524">
    <property type="term" value="F:ATP binding"/>
    <property type="evidence" value="ECO:0007669"/>
    <property type="project" value="UniProtKB-UniRule"/>
</dbReference>
<dbReference type="Proteomes" id="UP000216446">
    <property type="component" value="Unassembled WGS sequence"/>
</dbReference>
<evidence type="ECO:0000256" key="2">
    <source>
        <dbReference type="ARBA" id="ARBA00022741"/>
    </source>
</evidence>
<dbReference type="AlphaFoldDB" id="A0A259TW94"/>
<keyword evidence="5" id="KW-0802">TPR repeat</keyword>
<dbReference type="GO" id="GO:0004674">
    <property type="term" value="F:protein serine/threonine kinase activity"/>
    <property type="evidence" value="ECO:0007669"/>
    <property type="project" value="TreeGrafter"/>
</dbReference>
<dbReference type="Pfam" id="PF13424">
    <property type="entry name" value="TPR_12"/>
    <property type="match status" value="1"/>
</dbReference>
<dbReference type="InterPro" id="IPR017441">
    <property type="entry name" value="Protein_kinase_ATP_BS"/>
</dbReference>
<dbReference type="PROSITE" id="PS00108">
    <property type="entry name" value="PROTEIN_KINASE_ST"/>
    <property type="match status" value="1"/>
</dbReference>
<sequence>MDDSRYSEAKRLFNEAQSLSPEDRAAFLDALAPEARADVQALLDADAEIDDAFMQPVANLNEIMGHDPQIGTQVGAFRLDQLIGEGGMGRVYAASRADGAFQQQVALKLVKRGMDTAAVLRRFEAERRILARLRHPGIARLVGGGETEDGRPYVAMELVDGEQLNEYVERYSLGLQDRVRLMLQVCEAVAHAHRHLVVHRDLKPSNILVETDASGRPTVKLLDFGIARLLEGDPDDALTLTGQRPMSRPYGAPEQVRGGEITTATDVWALGVLLYQLLAGTKPFSADNQKGLETAILETDPTLPSAAAARGEPSTASGAARRVRGDLDAVCLTALAKEPERRYPNADAFAADLRRYLDDLPVEARPPAASYRIRKFMSRHRGTVGVASLALLVLVASAAFYTTRLRAERDRAEAALAEADATATFLEDIFGAADPTGADPADRSSRELLALGLEQARENLAGQPRQLAPVLATLGRVHIALGLYDEASGALTDAVRLYEDNDLDPLGHRDALLQLANLSYRTDDYPAAVQHAQAALRLHERHASPDSIGNRLEILNTLAISYSDLDSLGLAARLLQEVVEGRRAMTSEDARVDLSVNLNNLGLILYELERYTDALPIMDESIALATDVRGAEHPYVAFALHGRAGVHAKLGHGQKALDDERRALAIGEAAFGPDHPFVDAARSSLEEFEALGGVAPQD</sequence>
<protein>
    <recommendedName>
        <fullName evidence="7">Protein kinase domain-containing protein</fullName>
    </recommendedName>
</protein>
<accession>A0A259TW94</accession>
<evidence type="ECO:0000259" key="7">
    <source>
        <dbReference type="PROSITE" id="PS50011"/>
    </source>
</evidence>
<keyword evidence="3" id="KW-0418">Kinase</keyword>
<dbReference type="Gene3D" id="3.30.200.20">
    <property type="entry name" value="Phosphorylase Kinase, domain 1"/>
    <property type="match status" value="1"/>
</dbReference>
<keyword evidence="4 6" id="KW-0067">ATP-binding</keyword>
<dbReference type="EMBL" id="MQWB01000001">
    <property type="protein sequence ID" value="OZC02035.1"/>
    <property type="molecule type" value="Genomic_DNA"/>
</dbReference>
<evidence type="ECO:0000256" key="3">
    <source>
        <dbReference type="ARBA" id="ARBA00022777"/>
    </source>
</evidence>
<dbReference type="PANTHER" id="PTHR43289:SF34">
    <property type="entry name" value="SERINE_THREONINE-PROTEIN KINASE YBDM-RELATED"/>
    <property type="match status" value="1"/>
</dbReference>
<evidence type="ECO:0000256" key="6">
    <source>
        <dbReference type="PROSITE-ProRule" id="PRU10141"/>
    </source>
</evidence>
<comment type="caution">
    <text evidence="8">The sequence shown here is derived from an EMBL/GenBank/DDBJ whole genome shotgun (WGS) entry which is preliminary data.</text>
</comment>
<reference evidence="8 9" key="1">
    <citation type="submission" date="2016-11" db="EMBL/GenBank/DDBJ databases">
        <title>Study of marine rhodopsin-containing bacteria.</title>
        <authorList>
            <person name="Yoshizawa S."/>
            <person name="Kumagai Y."/>
            <person name="Kogure K."/>
        </authorList>
    </citation>
    <scope>NUCLEOTIDE SEQUENCE [LARGE SCALE GENOMIC DNA]</scope>
    <source>
        <strain evidence="8 9">SG-29</strain>
    </source>
</reference>
<keyword evidence="9" id="KW-1185">Reference proteome</keyword>
<evidence type="ECO:0000256" key="5">
    <source>
        <dbReference type="PROSITE-ProRule" id="PRU00339"/>
    </source>
</evidence>
<keyword evidence="1" id="KW-0808">Transferase</keyword>
<organism evidence="8 9">
    <name type="scientific">Rubricoccus marinus</name>
    <dbReference type="NCBI Taxonomy" id="716817"/>
    <lineage>
        <taxon>Bacteria</taxon>
        <taxon>Pseudomonadati</taxon>
        <taxon>Rhodothermota</taxon>
        <taxon>Rhodothermia</taxon>
        <taxon>Rhodothermales</taxon>
        <taxon>Rubricoccaceae</taxon>
        <taxon>Rubricoccus</taxon>
    </lineage>
</organism>
<dbReference type="Gene3D" id="1.25.40.10">
    <property type="entry name" value="Tetratricopeptide repeat domain"/>
    <property type="match status" value="2"/>
</dbReference>
<dbReference type="InterPro" id="IPR011990">
    <property type="entry name" value="TPR-like_helical_dom_sf"/>
</dbReference>
<feature type="domain" description="Protein kinase" evidence="7">
    <location>
        <begin position="77"/>
        <end position="357"/>
    </location>
</feature>
<dbReference type="SUPFAM" id="SSF56112">
    <property type="entry name" value="Protein kinase-like (PK-like)"/>
    <property type="match status" value="1"/>
</dbReference>
<dbReference type="SMART" id="SM00028">
    <property type="entry name" value="TPR"/>
    <property type="match status" value="4"/>
</dbReference>
<name>A0A259TW94_9BACT</name>
<dbReference type="SMART" id="SM00220">
    <property type="entry name" value="S_TKc"/>
    <property type="match status" value="1"/>
</dbReference>
<dbReference type="Pfam" id="PF13374">
    <property type="entry name" value="TPR_10"/>
    <property type="match status" value="1"/>
</dbReference>
<gene>
    <name evidence="8" type="ORF">BSZ36_02985</name>
</gene>
<dbReference type="PANTHER" id="PTHR43289">
    <property type="entry name" value="MITOGEN-ACTIVATED PROTEIN KINASE KINASE KINASE 20-RELATED"/>
    <property type="match status" value="1"/>
</dbReference>
<dbReference type="RefSeq" id="WP_179270986.1">
    <property type="nucleotide sequence ID" value="NZ_MQWB01000001.1"/>
</dbReference>
<dbReference type="InterPro" id="IPR000719">
    <property type="entry name" value="Prot_kinase_dom"/>
</dbReference>